<dbReference type="InterPro" id="IPR009560">
    <property type="entry name" value="DUF1176"/>
</dbReference>
<evidence type="ECO:0000313" key="2">
    <source>
        <dbReference type="EMBL" id="POR56706.1"/>
    </source>
</evidence>
<dbReference type="OrthoDB" id="330924at2"/>
<keyword evidence="1" id="KW-0732">Signal</keyword>
<dbReference type="EMBL" id="PQFZ01000001">
    <property type="protein sequence ID" value="POR56706.1"/>
    <property type="molecule type" value="Genomic_DNA"/>
</dbReference>
<dbReference type="Proteomes" id="UP000236919">
    <property type="component" value="Unassembled WGS sequence"/>
</dbReference>
<sequence>MVRLGHSLAGGLALALLCSGAAWAAGPASKTFRDWVAGCDNVKSCTALSLPGEAEEQIAFLKLERPAGPDGIANLAIKVRSEKLKAPLAADLAIDGAPFPAAGKRLTAAIVDDENATIALSPTETEALIAAARKGTKLTVKLAGKSYGVSLAGSVAAMLWIDEQQGRLNTTSALIRKGPGTTVPAAPALPVITAKGSALPAIPPKAAKALTVALRKQLKQLDRDACEDNPEDLADTENAWPLDAATRLVGLLCSRGAYNLSTGFWIVPGTDVAKARKAVFPQLDGGKDNLLVNAAFDPASGQVSFFSKGRGVGDCGASGSYAWTGSGFALAAFQAMDECKGLIGDDWITLFRSEVKVAK</sequence>
<dbReference type="Pfam" id="PF06674">
    <property type="entry name" value="DUF1176"/>
    <property type="match status" value="1"/>
</dbReference>
<evidence type="ECO:0000256" key="1">
    <source>
        <dbReference type="SAM" id="SignalP"/>
    </source>
</evidence>
<comment type="caution">
    <text evidence="2">The sequence shown here is derived from an EMBL/GenBank/DDBJ whole genome shotgun (WGS) entry which is preliminary data.</text>
</comment>
<feature type="signal peptide" evidence="1">
    <location>
        <begin position="1"/>
        <end position="24"/>
    </location>
</feature>
<protein>
    <submittedName>
        <fullName evidence="2">Uncharacterized protein DUF1176</fullName>
    </submittedName>
</protein>
<organism evidence="2 3">
    <name type="scientific">Bosea psychrotolerans</name>
    <dbReference type="NCBI Taxonomy" id="1871628"/>
    <lineage>
        <taxon>Bacteria</taxon>
        <taxon>Pseudomonadati</taxon>
        <taxon>Pseudomonadota</taxon>
        <taxon>Alphaproteobacteria</taxon>
        <taxon>Hyphomicrobiales</taxon>
        <taxon>Boseaceae</taxon>
        <taxon>Bosea</taxon>
    </lineage>
</organism>
<name>A0A2S4MPP1_9HYPH</name>
<proteinExistence type="predicted"/>
<dbReference type="AlphaFoldDB" id="A0A2S4MPP1"/>
<keyword evidence="3" id="KW-1185">Reference proteome</keyword>
<gene>
    <name evidence="2" type="ORF">CYD53_101227</name>
</gene>
<evidence type="ECO:0000313" key="3">
    <source>
        <dbReference type="Proteomes" id="UP000236919"/>
    </source>
</evidence>
<feature type="chain" id="PRO_5015759797" evidence="1">
    <location>
        <begin position="25"/>
        <end position="359"/>
    </location>
</feature>
<reference evidence="2 3" key="1">
    <citation type="submission" date="2018-01" db="EMBL/GenBank/DDBJ databases">
        <title>Genomic Encyclopedia of Type Strains, Phase III (KMG-III): the genomes of soil and plant-associated and newly described type strains.</title>
        <authorList>
            <person name="Whitman W."/>
        </authorList>
    </citation>
    <scope>NUCLEOTIDE SEQUENCE [LARGE SCALE GENOMIC DNA]</scope>
    <source>
        <strain evidence="2 3">1131</strain>
    </source>
</reference>
<accession>A0A2S4MPP1</accession>